<keyword evidence="2 4" id="KW-0863">Zinc-finger</keyword>
<reference evidence="6 7" key="1">
    <citation type="journal article" date="2012" name="BMC Genomics">
        <title>Comparative genomics of the white-rot fungi, Phanerochaete carnosa and P. chrysosporium, to elucidate the genetic basis of the distinct wood types they colonize.</title>
        <authorList>
            <person name="Suzuki H."/>
            <person name="MacDonald J."/>
            <person name="Syed K."/>
            <person name="Salamov A."/>
            <person name="Hori C."/>
            <person name="Aerts A."/>
            <person name="Henrissat B."/>
            <person name="Wiebenga A."/>
            <person name="vanKuyk P.A."/>
            <person name="Barry K."/>
            <person name="Lindquist E."/>
            <person name="LaButti K."/>
            <person name="Lapidus A."/>
            <person name="Lucas S."/>
            <person name="Coutinho P."/>
            <person name="Gong Y."/>
            <person name="Samejima M."/>
            <person name="Mahadevan R."/>
            <person name="Abou-Zaid M."/>
            <person name="de Vries R.P."/>
            <person name="Igarashi K."/>
            <person name="Yadav J.S."/>
            <person name="Grigoriev I.V."/>
            <person name="Master E.R."/>
        </authorList>
    </citation>
    <scope>NUCLEOTIDE SEQUENCE [LARGE SCALE GENOMIC DNA]</scope>
    <source>
        <strain evidence="6 7">HHB-10118-sp</strain>
    </source>
</reference>
<dbReference type="STRING" id="650164.K5W2V1"/>
<dbReference type="GeneID" id="18908002"/>
<dbReference type="Gene3D" id="6.10.140.2220">
    <property type="match status" value="1"/>
</dbReference>
<dbReference type="SUPFAM" id="SSF144232">
    <property type="entry name" value="HIT/MYND zinc finger-like"/>
    <property type="match status" value="1"/>
</dbReference>
<keyword evidence="7" id="KW-1185">Reference proteome</keyword>
<name>K5W2V1_PHACS</name>
<evidence type="ECO:0000259" key="5">
    <source>
        <dbReference type="PROSITE" id="PS50865"/>
    </source>
</evidence>
<dbReference type="Proteomes" id="UP000008370">
    <property type="component" value="Unassembled WGS sequence"/>
</dbReference>
<dbReference type="Pfam" id="PF01753">
    <property type="entry name" value="zf-MYND"/>
    <property type="match status" value="1"/>
</dbReference>
<dbReference type="PROSITE" id="PS50865">
    <property type="entry name" value="ZF_MYND_2"/>
    <property type="match status" value="1"/>
</dbReference>
<evidence type="ECO:0000256" key="2">
    <source>
        <dbReference type="ARBA" id="ARBA00022771"/>
    </source>
</evidence>
<accession>K5W2V1</accession>
<evidence type="ECO:0000313" key="6">
    <source>
        <dbReference type="EMBL" id="EKM53254.1"/>
    </source>
</evidence>
<dbReference type="RefSeq" id="XP_007397947.1">
    <property type="nucleotide sequence ID" value="XM_007397885.1"/>
</dbReference>
<dbReference type="GO" id="GO:0008270">
    <property type="term" value="F:zinc ion binding"/>
    <property type="evidence" value="ECO:0007669"/>
    <property type="project" value="UniProtKB-KW"/>
</dbReference>
<evidence type="ECO:0000313" key="7">
    <source>
        <dbReference type="Proteomes" id="UP000008370"/>
    </source>
</evidence>
<dbReference type="OrthoDB" id="432970at2759"/>
<keyword evidence="1" id="KW-0479">Metal-binding</keyword>
<gene>
    <name evidence="6" type="ORF">PHACADRAFT_124757</name>
</gene>
<evidence type="ECO:0000256" key="1">
    <source>
        <dbReference type="ARBA" id="ARBA00022723"/>
    </source>
</evidence>
<evidence type="ECO:0000256" key="3">
    <source>
        <dbReference type="ARBA" id="ARBA00022833"/>
    </source>
</evidence>
<keyword evidence="3" id="KW-0862">Zinc</keyword>
<dbReference type="AlphaFoldDB" id="K5W2V1"/>
<dbReference type="InParanoid" id="K5W2V1"/>
<evidence type="ECO:0000256" key="4">
    <source>
        <dbReference type="PROSITE-ProRule" id="PRU00134"/>
    </source>
</evidence>
<dbReference type="KEGG" id="pco:PHACADRAFT_124757"/>
<dbReference type="InterPro" id="IPR002893">
    <property type="entry name" value="Znf_MYND"/>
</dbReference>
<dbReference type="EMBL" id="JH930474">
    <property type="protein sequence ID" value="EKM53254.1"/>
    <property type="molecule type" value="Genomic_DNA"/>
</dbReference>
<protein>
    <recommendedName>
        <fullName evidence="5">MYND-type domain-containing protein</fullName>
    </recommendedName>
</protein>
<organism evidence="6 7">
    <name type="scientific">Phanerochaete carnosa (strain HHB-10118-sp)</name>
    <name type="common">White-rot fungus</name>
    <name type="synonym">Peniophora carnosa</name>
    <dbReference type="NCBI Taxonomy" id="650164"/>
    <lineage>
        <taxon>Eukaryota</taxon>
        <taxon>Fungi</taxon>
        <taxon>Dikarya</taxon>
        <taxon>Basidiomycota</taxon>
        <taxon>Agaricomycotina</taxon>
        <taxon>Agaricomycetes</taxon>
        <taxon>Polyporales</taxon>
        <taxon>Phanerochaetaceae</taxon>
        <taxon>Phanerochaete</taxon>
    </lineage>
</organism>
<feature type="domain" description="MYND-type" evidence="5">
    <location>
        <begin position="40"/>
        <end position="76"/>
    </location>
</feature>
<sequence>MKLSSKITLSPPRVRAHGDAVKVMVLERLGKIASGNDQFCRYCGKDKVNLQCSRCKKAYFCQECVNQGWKYHKRWCQPS</sequence>
<proteinExistence type="predicted"/>
<dbReference type="HOGENOM" id="CLU_2606797_0_0_1"/>